<dbReference type="Proteomes" id="UP000630353">
    <property type="component" value="Unassembled WGS sequence"/>
</dbReference>
<sequence>MNGDPRVSVVTAPHDAGAVVRYAEALYRGRPAPEAEAWLRRARRLAPGAGFVLHSSALAARQAGDRDGAVRAFRAEAVLDPRATKALSRMVDDLDAAGREATAGQVARWLLPLGRQDPGLEARAVVARMRAAADWRAVERAIDAASPAVAAQPAVVDALWAVCGRLPGTGAANAAWRRLAARAGTTPAVATAIGLTGLAALPTGPAIEAWLRRPAADVGQAASAVLKHAPRLRPLAEAASAASIALPDGTLLEALRNAGLVAVDIGARGLPLGDAPLLPAVATVVAVDADDAVAGELAAALGDLAGWHDLRPLTATLGERAERRRLRLTRQAGLSSLLDPNRDVAATLGMTDGLEILESRAVDAVPLEQALRPLGLPAPSHLKLDTQGTELEILRGAEETVRDHALSVQVEVEFRALYEGQPLFGDVDRFLVERGFELVLLRRNLRRLGTEFSDVPSRLELGWGHALYVRTLDDFASKQPDWAAVVRYCAIAMAYRLTDRALMLLHRPAVVRRYPAARPLAQALTQMARAWPEQVDQSQGRGYRKDRW</sequence>
<name>A0A918XS11_9PROT</name>
<dbReference type="Pfam" id="PF05050">
    <property type="entry name" value="Methyltransf_21"/>
    <property type="match status" value="1"/>
</dbReference>
<evidence type="ECO:0000259" key="1">
    <source>
        <dbReference type="Pfam" id="PF05050"/>
    </source>
</evidence>
<dbReference type="EMBL" id="BMZS01000004">
    <property type="protein sequence ID" value="GHD49919.1"/>
    <property type="molecule type" value="Genomic_DNA"/>
</dbReference>
<dbReference type="InterPro" id="IPR053188">
    <property type="entry name" value="FkbM_Methyltransferase"/>
</dbReference>
<accession>A0A918XS11</accession>
<evidence type="ECO:0000313" key="2">
    <source>
        <dbReference type="EMBL" id="GHD49919.1"/>
    </source>
</evidence>
<comment type="caution">
    <text evidence="2">The sequence shown here is derived from an EMBL/GenBank/DDBJ whole genome shotgun (WGS) entry which is preliminary data.</text>
</comment>
<dbReference type="SUPFAM" id="SSF53335">
    <property type="entry name" value="S-adenosyl-L-methionine-dependent methyltransferases"/>
    <property type="match status" value="1"/>
</dbReference>
<dbReference type="Gene3D" id="3.40.50.150">
    <property type="entry name" value="Vaccinia Virus protein VP39"/>
    <property type="match status" value="1"/>
</dbReference>
<dbReference type="InterPro" id="IPR029063">
    <property type="entry name" value="SAM-dependent_MTases_sf"/>
</dbReference>
<dbReference type="PANTHER" id="PTHR36973">
    <property type="entry name" value="SLL1456 PROTEIN-RELATED"/>
    <property type="match status" value="1"/>
</dbReference>
<dbReference type="GO" id="GO:0008171">
    <property type="term" value="F:O-methyltransferase activity"/>
    <property type="evidence" value="ECO:0007669"/>
    <property type="project" value="TreeGrafter"/>
</dbReference>
<feature type="domain" description="Methyltransferase FkbM" evidence="1">
    <location>
        <begin position="358"/>
        <end position="438"/>
    </location>
</feature>
<reference evidence="2" key="1">
    <citation type="journal article" date="2014" name="Int. J. Syst. Evol. Microbiol.">
        <title>Complete genome sequence of Corynebacterium casei LMG S-19264T (=DSM 44701T), isolated from a smear-ripened cheese.</title>
        <authorList>
            <consortium name="US DOE Joint Genome Institute (JGI-PGF)"/>
            <person name="Walter F."/>
            <person name="Albersmeier A."/>
            <person name="Kalinowski J."/>
            <person name="Ruckert C."/>
        </authorList>
    </citation>
    <scope>NUCLEOTIDE SEQUENCE</scope>
    <source>
        <strain evidence="2">KCTC 42651</strain>
    </source>
</reference>
<keyword evidence="3" id="KW-1185">Reference proteome</keyword>
<dbReference type="SUPFAM" id="SSF48452">
    <property type="entry name" value="TPR-like"/>
    <property type="match status" value="1"/>
</dbReference>
<dbReference type="InterPro" id="IPR011990">
    <property type="entry name" value="TPR-like_helical_dom_sf"/>
</dbReference>
<protein>
    <recommendedName>
        <fullName evidence="1">Methyltransferase FkbM domain-containing protein</fullName>
    </recommendedName>
</protein>
<dbReference type="AlphaFoldDB" id="A0A918XS11"/>
<evidence type="ECO:0000313" key="3">
    <source>
        <dbReference type="Proteomes" id="UP000630353"/>
    </source>
</evidence>
<dbReference type="PANTHER" id="PTHR36973:SF4">
    <property type="entry name" value="NODULATION PROTEIN"/>
    <property type="match status" value="1"/>
</dbReference>
<reference evidence="2" key="2">
    <citation type="submission" date="2020-09" db="EMBL/GenBank/DDBJ databases">
        <authorList>
            <person name="Sun Q."/>
            <person name="Kim S."/>
        </authorList>
    </citation>
    <scope>NUCLEOTIDE SEQUENCE</scope>
    <source>
        <strain evidence="2">KCTC 42651</strain>
    </source>
</reference>
<gene>
    <name evidence="2" type="ORF">GCM10017083_22860</name>
</gene>
<dbReference type="RefSeq" id="WP_189989466.1">
    <property type="nucleotide sequence ID" value="NZ_BMZS01000004.1"/>
</dbReference>
<organism evidence="2 3">
    <name type="scientific">Thalassobaculum fulvum</name>
    <dbReference type="NCBI Taxonomy" id="1633335"/>
    <lineage>
        <taxon>Bacteria</taxon>
        <taxon>Pseudomonadati</taxon>
        <taxon>Pseudomonadota</taxon>
        <taxon>Alphaproteobacteria</taxon>
        <taxon>Rhodospirillales</taxon>
        <taxon>Thalassobaculaceae</taxon>
        <taxon>Thalassobaculum</taxon>
    </lineage>
</organism>
<dbReference type="Gene3D" id="1.25.40.10">
    <property type="entry name" value="Tetratricopeptide repeat domain"/>
    <property type="match status" value="1"/>
</dbReference>
<dbReference type="InterPro" id="IPR006342">
    <property type="entry name" value="FkbM_mtfrase"/>
</dbReference>
<proteinExistence type="predicted"/>